<dbReference type="Proteomes" id="UP000325517">
    <property type="component" value="Chromosome"/>
</dbReference>
<organism evidence="5 6">
    <name type="scientific">Psychrobacillus glaciei</name>
    <dbReference type="NCBI Taxonomy" id="2283160"/>
    <lineage>
        <taxon>Bacteria</taxon>
        <taxon>Bacillati</taxon>
        <taxon>Bacillota</taxon>
        <taxon>Bacilli</taxon>
        <taxon>Bacillales</taxon>
        <taxon>Bacillaceae</taxon>
        <taxon>Psychrobacillus</taxon>
    </lineage>
</organism>
<evidence type="ECO:0000259" key="4">
    <source>
        <dbReference type="Pfam" id="PF13649"/>
    </source>
</evidence>
<dbReference type="GO" id="GO:0008168">
    <property type="term" value="F:methyltransferase activity"/>
    <property type="evidence" value="ECO:0007669"/>
    <property type="project" value="UniProtKB-KW"/>
</dbReference>
<proteinExistence type="predicted"/>
<feature type="coiled-coil region" evidence="3">
    <location>
        <begin position="63"/>
        <end position="97"/>
    </location>
</feature>
<dbReference type="Gene3D" id="2.20.25.110">
    <property type="entry name" value="S-adenosyl-L-methionine-dependent methyltransferases"/>
    <property type="match status" value="1"/>
</dbReference>
<keyword evidence="1 5" id="KW-0489">Methyltransferase</keyword>
<keyword evidence="3" id="KW-0175">Coiled coil</keyword>
<dbReference type="Pfam" id="PF13649">
    <property type="entry name" value="Methyltransf_25"/>
    <property type="match status" value="1"/>
</dbReference>
<dbReference type="SUPFAM" id="SSF53335">
    <property type="entry name" value="S-adenosyl-L-methionine-dependent methyltransferases"/>
    <property type="match status" value="1"/>
</dbReference>
<dbReference type="PANTHER" id="PTHR43861">
    <property type="entry name" value="TRANS-ACONITATE 2-METHYLTRANSFERASE-RELATED"/>
    <property type="match status" value="1"/>
</dbReference>
<keyword evidence="6" id="KW-1185">Reference proteome</keyword>
<evidence type="ECO:0000256" key="2">
    <source>
        <dbReference type="ARBA" id="ARBA00022679"/>
    </source>
</evidence>
<reference evidence="5 6" key="1">
    <citation type="submission" date="2018-07" db="EMBL/GenBank/DDBJ databases">
        <title>Complete genome sequence of Psychrobacillus sp. PB01, isolated from iceberg, and comparative genome analysis of Psychrobacillus strains.</title>
        <authorList>
            <person name="Lee P.C."/>
        </authorList>
    </citation>
    <scope>NUCLEOTIDE SEQUENCE [LARGE SCALE GENOMIC DNA]</scope>
    <source>
        <strain evidence="5 6">PB01</strain>
    </source>
</reference>
<protein>
    <submittedName>
        <fullName evidence="5">Class I SAM-dependent methyltransferase</fullName>
    </submittedName>
</protein>
<dbReference type="AlphaFoldDB" id="A0A5J6ST72"/>
<dbReference type="Gene3D" id="3.40.50.150">
    <property type="entry name" value="Vaccinia Virus protein VP39"/>
    <property type="match status" value="1"/>
</dbReference>
<dbReference type="InterPro" id="IPR029063">
    <property type="entry name" value="SAM-dependent_MTases_sf"/>
</dbReference>
<dbReference type="OrthoDB" id="9811589at2"/>
<feature type="domain" description="Methyltransferase" evidence="4">
    <location>
        <begin position="39"/>
        <end position="134"/>
    </location>
</feature>
<evidence type="ECO:0000313" key="6">
    <source>
        <dbReference type="Proteomes" id="UP000325517"/>
    </source>
</evidence>
<dbReference type="CDD" id="cd02440">
    <property type="entry name" value="AdoMet_MTases"/>
    <property type="match status" value="1"/>
</dbReference>
<dbReference type="KEGG" id="psyo:PB01_14965"/>
<sequence>MNDNMEEYDNPISYDIENNAYVGEIPFLIEWASKKRGTIIDLACGTGRITIPLAQNGFNLIGVDLHAGMLEQAKKKAEELQLKIEWLEQDCTQLDLNCKSPLIYMVGNSIQHFHTNESQNMLLSSIQTHLEEDGIFIFGTRFPSAEELLQPSTEEYWKTYTDTTCNKEVDVYTISNYDALSQMQHYTTIRKFKNADGIVVDETRTHISLRYTYPKEMERLLLENGFDILHVNTDWKGTPISNDSYEMIYVCRKQI</sequence>
<evidence type="ECO:0000313" key="5">
    <source>
        <dbReference type="EMBL" id="QFG01206.1"/>
    </source>
</evidence>
<dbReference type="EMBL" id="CP031223">
    <property type="protein sequence ID" value="QFG01206.1"/>
    <property type="molecule type" value="Genomic_DNA"/>
</dbReference>
<dbReference type="GO" id="GO:0032259">
    <property type="term" value="P:methylation"/>
    <property type="evidence" value="ECO:0007669"/>
    <property type="project" value="UniProtKB-KW"/>
</dbReference>
<keyword evidence="2 5" id="KW-0808">Transferase</keyword>
<name>A0A5J6ST72_9BACI</name>
<gene>
    <name evidence="5" type="ORF">PB01_14965</name>
</gene>
<evidence type="ECO:0000256" key="3">
    <source>
        <dbReference type="SAM" id="Coils"/>
    </source>
</evidence>
<evidence type="ECO:0000256" key="1">
    <source>
        <dbReference type="ARBA" id="ARBA00022603"/>
    </source>
</evidence>
<accession>A0A5J6ST72</accession>
<dbReference type="InterPro" id="IPR041698">
    <property type="entry name" value="Methyltransf_25"/>
</dbReference>
<dbReference type="PANTHER" id="PTHR43861:SF1">
    <property type="entry name" value="TRANS-ACONITATE 2-METHYLTRANSFERASE"/>
    <property type="match status" value="1"/>
</dbReference>